<comment type="caution">
    <text evidence="1">The sequence shown here is derived from an EMBL/GenBank/DDBJ whole genome shotgun (WGS) entry which is preliminary data.</text>
</comment>
<accession>A0A8S9TJG9</accession>
<evidence type="ECO:0000313" key="2">
    <source>
        <dbReference type="Proteomes" id="UP000704712"/>
    </source>
</evidence>
<feature type="non-terminal residue" evidence="1">
    <location>
        <position position="313"/>
    </location>
</feature>
<dbReference type="EMBL" id="JAACNO010003021">
    <property type="protein sequence ID" value="KAF4129035.1"/>
    <property type="molecule type" value="Genomic_DNA"/>
</dbReference>
<protein>
    <submittedName>
        <fullName evidence="1">Uncharacterized protein</fullName>
    </submittedName>
</protein>
<proteinExistence type="predicted"/>
<dbReference type="AlphaFoldDB" id="A0A8S9TJG9"/>
<reference evidence="1" key="1">
    <citation type="submission" date="2020-03" db="EMBL/GenBank/DDBJ databases">
        <title>Hybrid Assembly of Korean Phytophthora infestans isolates.</title>
        <authorList>
            <person name="Prokchorchik M."/>
            <person name="Lee Y."/>
            <person name="Seo J."/>
            <person name="Cho J.-H."/>
            <person name="Park Y.-E."/>
            <person name="Jang D.-C."/>
            <person name="Im J.-S."/>
            <person name="Choi J.-G."/>
            <person name="Park H.-J."/>
            <person name="Lee G.-B."/>
            <person name="Lee Y.-G."/>
            <person name="Hong S.-Y."/>
            <person name="Cho K."/>
            <person name="Sohn K.H."/>
        </authorList>
    </citation>
    <scope>NUCLEOTIDE SEQUENCE</scope>
    <source>
        <strain evidence="1">KR_2_A2</strain>
    </source>
</reference>
<organism evidence="1 2">
    <name type="scientific">Phytophthora infestans</name>
    <name type="common">Potato late blight agent</name>
    <name type="synonym">Botrytis infestans</name>
    <dbReference type="NCBI Taxonomy" id="4787"/>
    <lineage>
        <taxon>Eukaryota</taxon>
        <taxon>Sar</taxon>
        <taxon>Stramenopiles</taxon>
        <taxon>Oomycota</taxon>
        <taxon>Peronosporomycetes</taxon>
        <taxon>Peronosporales</taxon>
        <taxon>Peronosporaceae</taxon>
        <taxon>Phytophthora</taxon>
    </lineage>
</organism>
<evidence type="ECO:0000313" key="1">
    <source>
        <dbReference type="EMBL" id="KAF4129035.1"/>
    </source>
</evidence>
<dbReference type="Proteomes" id="UP000704712">
    <property type="component" value="Unassembled WGS sequence"/>
</dbReference>
<sequence length="313" mass="34720">QFPVPPPDRTHFQMTRGRQKLGETGGIRASKNKRSVSTHQFRLDVVLFFIVKSMGSTLDKFFSYLYGSQLQTKRTSIYLCRKQNDMLLQLCNSLSLAKLRKIRAVGTGSILPADAAVHIAKWVNAYRTQGIPKVDGSIPGLGEGITKATPPGHACADSTRLYDADAAPEVFNVKVKQRMEELGVDVVHKAGQTPVASMEINVLLLLNDFLAYAKKLNVDLMHVPAGCIGVCQPADIAWSCPLKLRLRDQWIMGLEDQMKTQELVMAASEPFSMIDNAVRRLEQLGLFDMRIGDVSEEENVIDRVVNGKEYASV</sequence>
<name>A0A8S9TJG9_PHYIN</name>
<gene>
    <name evidence="1" type="ORF">GN958_ATG21784</name>
</gene>